<name>A0A1B6I2D1_9HEMI</name>
<organism evidence="1">
    <name type="scientific">Homalodisca liturata</name>
    <dbReference type="NCBI Taxonomy" id="320908"/>
    <lineage>
        <taxon>Eukaryota</taxon>
        <taxon>Metazoa</taxon>
        <taxon>Ecdysozoa</taxon>
        <taxon>Arthropoda</taxon>
        <taxon>Hexapoda</taxon>
        <taxon>Insecta</taxon>
        <taxon>Pterygota</taxon>
        <taxon>Neoptera</taxon>
        <taxon>Paraneoptera</taxon>
        <taxon>Hemiptera</taxon>
        <taxon>Auchenorrhyncha</taxon>
        <taxon>Membracoidea</taxon>
        <taxon>Cicadellidae</taxon>
        <taxon>Cicadellinae</taxon>
        <taxon>Proconiini</taxon>
        <taxon>Homalodisca</taxon>
    </lineage>
</organism>
<sequence>MFQCRVSVNQMAWFTCQAQKADVEKASWDRTSTNCEHPIEERFPENVQNGLSDFVPDEKSALDQGFVMDETTREKRAGRDLHELGKRRRLMLGRNRFKLAKKMRQYQ</sequence>
<feature type="non-terminal residue" evidence="1">
    <location>
        <position position="107"/>
    </location>
</feature>
<protein>
    <submittedName>
        <fullName evidence="1">Uncharacterized protein</fullName>
    </submittedName>
</protein>
<dbReference type="AlphaFoldDB" id="A0A1B6I2D1"/>
<reference evidence="1" key="1">
    <citation type="submission" date="2015-11" db="EMBL/GenBank/DDBJ databases">
        <title>De novo transcriptome assembly of four potential Pierce s Disease insect vectors from Arizona vineyards.</title>
        <authorList>
            <person name="Tassone E.E."/>
        </authorList>
    </citation>
    <scope>NUCLEOTIDE SEQUENCE</scope>
</reference>
<gene>
    <name evidence="1" type="ORF">g.5665</name>
</gene>
<evidence type="ECO:0000313" key="1">
    <source>
        <dbReference type="EMBL" id="JAS81015.1"/>
    </source>
</evidence>
<accession>A0A1B6I2D1</accession>
<proteinExistence type="predicted"/>
<dbReference type="EMBL" id="GECU01026691">
    <property type="protein sequence ID" value="JAS81015.1"/>
    <property type="molecule type" value="Transcribed_RNA"/>
</dbReference>